<dbReference type="Pfam" id="PF17111">
    <property type="entry name" value="PigL_N"/>
    <property type="match status" value="1"/>
</dbReference>
<feature type="repeat" description="WD" evidence="7">
    <location>
        <begin position="628"/>
        <end position="669"/>
    </location>
</feature>
<feature type="repeat" description="WD" evidence="7">
    <location>
        <begin position="712"/>
        <end position="753"/>
    </location>
</feature>
<keyword evidence="3" id="KW-0677">Repeat</keyword>
<comment type="function">
    <text evidence="6">Involved in mitochondrial fission. Acts as an adapter protein required to form mitochondrial fission complexes. Formation of these complexes is required to promote constriction and fission of the mitochondrial compartment at a late step in mitochondrial division.</text>
</comment>
<feature type="repeat" description="WD" evidence="7">
    <location>
        <begin position="879"/>
        <end position="919"/>
    </location>
</feature>
<dbReference type="InterPro" id="IPR015943">
    <property type="entry name" value="WD40/YVTN_repeat-like_dom_sf"/>
</dbReference>
<dbReference type="InterPro" id="IPR020472">
    <property type="entry name" value="WD40_PAC1"/>
</dbReference>
<dbReference type="PROSITE" id="PS00678">
    <property type="entry name" value="WD_REPEATS_1"/>
    <property type="match status" value="10"/>
</dbReference>
<evidence type="ECO:0000256" key="5">
    <source>
        <dbReference type="ARBA" id="ARBA00039789"/>
    </source>
</evidence>
<comment type="caution">
    <text evidence="9">The sequence shown here is derived from an EMBL/GenBank/DDBJ whole genome shotgun (WGS) entry which is preliminary data.</text>
</comment>
<evidence type="ECO:0000256" key="3">
    <source>
        <dbReference type="ARBA" id="ARBA00022737"/>
    </source>
</evidence>
<gene>
    <name evidence="9" type="ORF">PENCOP_c011G00746</name>
</gene>
<accession>A0A1V6UEI5</accession>
<dbReference type="AlphaFoldDB" id="A0A1V6UEI5"/>
<feature type="repeat" description="WD" evidence="7">
    <location>
        <begin position="962"/>
        <end position="1003"/>
    </location>
</feature>
<dbReference type="PROSITE" id="PS50082">
    <property type="entry name" value="WD_REPEATS_2"/>
    <property type="match status" value="12"/>
</dbReference>
<dbReference type="Pfam" id="PF24883">
    <property type="entry name" value="NPHP3_N"/>
    <property type="match status" value="1"/>
</dbReference>
<evidence type="ECO:0000313" key="10">
    <source>
        <dbReference type="Proteomes" id="UP000191500"/>
    </source>
</evidence>
<name>A0A1V6UEI5_9EURO</name>
<proteinExistence type="inferred from homology"/>
<dbReference type="InterPro" id="IPR056884">
    <property type="entry name" value="NPHP3-like_N"/>
</dbReference>
<dbReference type="InterPro" id="IPR027417">
    <property type="entry name" value="P-loop_NTPase"/>
</dbReference>
<evidence type="ECO:0000256" key="2">
    <source>
        <dbReference type="ARBA" id="ARBA00022574"/>
    </source>
</evidence>
<dbReference type="PANTHER" id="PTHR22847">
    <property type="entry name" value="WD40 REPEAT PROTEIN"/>
    <property type="match status" value="1"/>
</dbReference>
<feature type="repeat" description="WD" evidence="7">
    <location>
        <begin position="586"/>
        <end position="627"/>
    </location>
</feature>
<evidence type="ECO:0000256" key="1">
    <source>
        <dbReference type="ARBA" id="ARBA00004570"/>
    </source>
</evidence>
<dbReference type="PRINTS" id="PR00320">
    <property type="entry name" value="GPROTEINBRPT"/>
</dbReference>
<protein>
    <recommendedName>
        <fullName evidence="5">Mitochondrial division protein 1</fullName>
    </recommendedName>
</protein>
<feature type="repeat" description="WD" evidence="7">
    <location>
        <begin position="544"/>
        <end position="585"/>
    </location>
</feature>
<feature type="repeat" description="WD" evidence="7">
    <location>
        <begin position="795"/>
        <end position="836"/>
    </location>
</feature>
<dbReference type="PROSITE" id="PS50837">
    <property type="entry name" value="NACHT"/>
    <property type="match status" value="1"/>
</dbReference>
<dbReference type="InterPro" id="IPR001680">
    <property type="entry name" value="WD40_rpt"/>
</dbReference>
<comment type="similarity">
    <text evidence="4">Belongs to the WD repeat MDV1/CAF4 family.</text>
</comment>
<dbReference type="InterPro" id="IPR007111">
    <property type="entry name" value="NACHT_NTPase"/>
</dbReference>
<feature type="domain" description="NACHT" evidence="8">
    <location>
        <begin position="204"/>
        <end position="353"/>
    </location>
</feature>
<feature type="repeat" description="WD" evidence="7">
    <location>
        <begin position="837"/>
        <end position="878"/>
    </location>
</feature>
<dbReference type="Gene3D" id="2.130.10.10">
    <property type="entry name" value="YVTN repeat-like/Quinoprotein amine dehydrogenase"/>
    <property type="match status" value="5"/>
</dbReference>
<evidence type="ECO:0000256" key="4">
    <source>
        <dbReference type="ARBA" id="ARBA00038415"/>
    </source>
</evidence>
<organism evidence="9 10">
    <name type="scientific">Penicillium coprophilum</name>
    <dbReference type="NCBI Taxonomy" id="36646"/>
    <lineage>
        <taxon>Eukaryota</taxon>
        <taxon>Fungi</taxon>
        <taxon>Dikarya</taxon>
        <taxon>Ascomycota</taxon>
        <taxon>Pezizomycotina</taxon>
        <taxon>Eurotiomycetes</taxon>
        <taxon>Eurotiomycetidae</taxon>
        <taxon>Eurotiales</taxon>
        <taxon>Aspergillaceae</taxon>
        <taxon>Penicillium</taxon>
    </lineage>
</organism>
<dbReference type="InterPro" id="IPR011047">
    <property type="entry name" value="Quinoprotein_ADH-like_sf"/>
</dbReference>
<dbReference type="InterPro" id="IPR019775">
    <property type="entry name" value="WD40_repeat_CS"/>
</dbReference>
<dbReference type="InterPro" id="IPR031348">
    <property type="entry name" value="PigL_N"/>
</dbReference>
<evidence type="ECO:0000256" key="6">
    <source>
        <dbReference type="ARBA" id="ARBA00043913"/>
    </source>
</evidence>
<feature type="repeat" description="WD" evidence="7">
    <location>
        <begin position="670"/>
        <end position="711"/>
    </location>
</feature>
<dbReference type="STRING" id="36646.A0A1V6UEI5"/>
<dbReference type="SMART" id="SM00320">
    <property type="entry name" value="WD40"/>
    <property type="match status" value="12"/>
</dbReference>
<dbReference type="FunFam" id="2.130.10.10:FF:000228">
    <property type="entry name" value="COMPASS-like H3K4 histone methylase component WDR5A"/>
    <property type="match status" value="1"/>
</dbReference>
<feature type="repeat" description="WD" evidence="7">
    <location>
        <begin position="920"/>
        <end position="961"/>
    </location>
</feature>
<dbReference type="InterPro" id="IPR036322">
    <property type="entry name" value="WD40_repeat_dom_sf"/>
</dbReference>
<evidence type="ECO:0000313" key="9">
    <source>
        <dbReference type="EMBL" id="OQE36875.1"/>
    </source>
</evidence>
<dbReference type="PANTHER" id="PTHR22847:SF637">
    <property type="entry name" value="WD REPEAT DOMAIN 5B"/>
    <property type="match status" value="1"/>
</dbReference>
<dbReference type="CDD" id="cd00200">
    <property type="entry name" value="WD40"/>
    <property type="match status" value="2"/>
</dbReference>
<sequence>MDGLSSAASVIAVVQLAGSIVKLCGSYIQGVRVARDDISELKQAVTSLLGVLQQLEVLLQGPHISKRFISQTLEGPITECCSSLAALEVTIDPGRGDSFMRKFGLRAWKWPLKRIEVDKIIQDIERYKSFFTLSLTIDQTALITGISGTTDRIKRNMDLKQLPVAHGAEFDSNVNQYEDHCLPGTREEPISQILKWAKSPQGKCIFWLNGRAGTGKSTISRTVAKSFKEANSLGASFFFKRGEEDRANATKLVPTIARQITKLVPQLISCIQKEIYDDYDIATKGLKEQFDKLLLRPLLQLDLSTFTIQNLVIVIDALDECEVDNDTRLLLQLLPLLQNSSSLRLRILITSRPEFLIRLGFSEIANQDYEVLILHEIPERAIENDISLFLQHRLSKIRRERSLPIDWPSDSDSHKLMILSTPLFIFAATACRLFEDPHWDPVESLAEILRYRIDGSKLDGIYLPVLSRLLNGQSEKQKRQLVQEIRAVLGTIVILESPLSLYCTGLVFAPTRAIVRTTFMKEIPGWLHTLPNLEQTWNAQLQILEGHAGAVYSVAFSPDGRLLASGSNDKTIRLWNTSTGTLHQIFEGHSDLCRSVAFSPNGRILASGSFDKTVKLWDLVMTAALRSLEGHLDYVYSIKFSPNSRVLASGSKDKTVRLWDTATGAVLHVLEGHLHLVYSVAFSSDGCLLASGSYDKTIKLWNPSTGSLERTLDGHTGWVWSVVFSTNGRLLASSSDDKTIRIWNTATGILQQNIKSQEKVESLAFSPEGQILASSSQDKTIRLWDTSTGTLQRDLEGPSTGVRSVAFSPDGRLLVSGSQNKTVTLWDIAAQDSPKSLPSHSGRIRCLAFSPDGRTLASGSDDTTVRLWDTATGTPRQTLQSHSDWVWSVVFSSEGSLLASCSKETVRLWDVAKGSLLQTIESHRGEFRSIAFSADSCRLASGSCDNMVRIWEATTAKLLRTLQGHTGWIWSVAFSANGRLLASGSADQTIRLWDTATGALEHIFEGHTGWVRSVAFSSDSRLLASGSDDKTVRLWDLATGFLQQVLRVEGRVHDLAFSAHNSNLNTNLGSLGIKPWYNNSTVNTPEMECGVFLLEQQWVTLCGKKALWLPPEYRPSCSAFKRNNLVMGHESGRVLFIGFAS</sequence>
<feature type="repeat" description="WD" evidence="7">
    <location>
        <begin position="1004"/>
        <end position="1045"/>
    </location>
</feature>
<dbReference type="PROSITE" id="PS50294">
    <property type="entry name" value="WD_REPEATS_REGION"/>
    <property type="match status" value="11"/>
</dbReference>
<dbReference type="SUPFAM" id="SSF50998">
    <property type="entry name" value="Quinoprotein alcohol dehydrogenase-like"/>
    <property type="match status" value="1"/>
</dbReference>
<dbReference type="Gene3D" id="3.40.50.300">
    <property type="entry name" value="P-loop containing nucleotide triphosphate hydrolases"/>
    <property type="match status" value="1"/>
</dbReference>
<reference evidence="10" key="1">
    <citation type="journal article" date="2017" name="Nat. Microbiol.">
        <title>Global analysis of biosynthetic gene clusters reveals vast potential of secondary metabolite production in Penicillium species.</title>
        <authorList>
            <person name="Nielsen J.C."/>
            <person name="Grijseels S."/>
            <person name="Prigent S."/>
            <person name="Ji B."/>
            <person name="Dainat J."/>
            <person name="Nielsen K.F."/>
            <person name="Frisvad J.C."/>
            <person name="Workman M."/>
            <person name="Nielsen J."/>
        </authorList>
    </citation>
    <scope>NUCLEOTIDE SEQUENCE [LARGE SCALE GENOMIC DNA]</scope>
    <source>
        <strain evidence="10">IBT 31321</strain>
    </source>
</reference>
<dbReference type="SUPFAM" id="SSF50978">
    <property type="entry name" value="WD40 repeat-like"/>
    <property type="match status" value="1"/>
</dbReference>
<keyword evidence="10" id="KW-1185">Reference proteome</keyword>
<evidence type="ECO:0000256" key="7">
    <source>
        <dbReference type="PROSITE-ProRule" id="PRU00221"/>
    </source>
</evidence>
<dbReference type="Proteomes" id="UP000191500">
    <property type="component" value="Unassembled WGS sequence"/>
</dbReference>
<dbReference type="Pfam" id="PF00400">
    <property type="entry name" value="WD40"/>
    <property type="match status" value="12"/>
</dbReference>
<feature type="repeat" description="WD" evidence="7">
    <location>
        <begin position="760"/>
        <end position="794"/>
    </location>
</feature>
<evidence type="ECO:0000259" key="8">
    <source>
        <dbReference type="PROSITE" id="PS50837"/>
    </source>
</evidence>
<dbReference type="SUPFAM" id="SSF52540">
    <property type="entry name" value="P-loop containing nucleoside triphosphate hydrolases"/>
    <property type="match status" value="1"/>
</dbReference>
<keyword evidence="2 7" id="KW-0853">WD repeat</keyword>
<dbReference type="EMBL" id="MDDG01000011">
    <property type="protein sequence ID" value="OQE36875.1"/>
    <property type="molecule type" value="Genomic_DNA"/>
</dbReference>
<dbReference type="GO" id="GO:0035097">
    <property type="term" value="C:histone methyltransferase complex"/>
    <property type="evidence" value="ECO:0007669"/>
    <property type="project" value="UniProtKB-ARBA"/>
</dbReference>
<dbReference type="GO" id="GO:0005741">
    <property type="term" value="C:mitochondrial outer membrane"/>
    <property type="evidence" value="ECO:0007669"/>
    <property type="project" value="UniProtKB-SubCell"/>
</dbReference>
<comment type="subcellular location">
    <subcellularLocation>
        <location evidence="1">Mitochondrion outer membrane</location>
        <topology evidence="1">Peripheral membrane protein</topology>
        <orientation evidence="1">Cytoplasmic side</orientation>
    </subcellularLocation>
</comment>